<dbReference type="GO" id="GO:0070037">
    <property type="term" value="F:rRNA (pseudouridine) methyltransferase activity"/>
    <property type="evidence" value="ECO:0007669"/>
    <property type="project" value="InterPro"/>
</dbReference>
<dbReference type="InterPro" id="IPR029026">
    <property type="entry name" value="tRNA_m1G_MTases_N"/>
</dbReference>
<evidence type="ECO:0000256" key="8">
    <source>
        <dbReference type="ARBA" id="ARBA00022730"/>
    </source>
</evidence>
<dbReference type="GO" id="GO:0032040">
    <property type="term" value="C:small-subunit processome"/>
    <property type="evidence" value="ECO:0007669"/>
    <property type="project" value="TreeGrafter"/>
</dbReference>
<keyword evidence="4" id="KW-0698">rRNA processing</keyword>
<evidence type="ECO:0000313" key="11">
    <source>
        <dbReference type="EMBL" id="CEM23225.1"/>
    </source>
</evidence>
<dbReference type="STRING" id="1169540.A0A0G4G485"/>
<evidence type="ECO:0000256" key="5">
    <source>
        <dbReference type="ARBA" id="ARBA00022603"/>
    </source>
</evidence>
<keyword evidence="5" id="KW-0489">Methyltransferase</keyword>
<dbReference type="PhylomeDB" id="A0A0G4G485"/>
<dbReference type="SUPFAM" id="SSF75217">
    <property type="entry name" value="alpha/beta knot"/>
    <property type="match status" value="1"/>
</dbReference>
<dbReference type="GO" id="GO:0019843">
    <property type="term" value="F:rRNA binding"/>
    <property type="evidence" value="ECO:0007669"/>
    <property type="project" value="UniProtKB-KW"/>
</dbReference>
<dbReference type="FunCoup" id="A0A0G4G485">
    <property type="interactions" value="407"/>
</dbReference>
<dbReference type="CDD" id="cd18088">
    <property type="entry name" value="Nep1-like"/>
    <property type="match status" value="1"/>
</dbReference>
<comment type="similarity">
    <text evidence="2">Belongs to the class IV-like SAM-binding methyltransferase superfamily. RNA methyltransferase NEP1 family.</text>
</comment>
<proteinExistence type="inferred from homology"/>
<accession>A0A0G4G485</accession>
<keyword evidence="12" id="KW-1185">Reference proteome</keyword>
<keyword evidence="9" id="KW-0694">RNA-binding</keyword>
<sequence>MEEYVRVPRTLEEKQKGQRIVVLLEKACLETVKLKESHQLLNCDDHQSYLAKNKRDIADIRPDIVHQCLMTLLDSPLNREGMLLIYVHTASNVLIEVSPQLRIPRTFKRFAGLMVELLMKSKIKATDGSATLMRIISNPVTKYLPPGGSKVGLSVDGKLVKLRDWMPKHVNKEIPTTFVIGAVARGDPAKELDYVEDKISISNYGLSASVCCSKVCNEVENLWNIF</sequence>
<evidence type="ECO:0000256" key="2">
    <source>
        <dbReference type="ARBA" id="ARBA00008115"/>
    </source>
</evidence>
<dbReference type="OMA" id="VHNTFEL"/>
<keyword evidence="8" id="KW-0699">rRNA-binding</keyword>
<name>A0A0G4G485_VITBC</name>
<keyword evidence="7" id="KW-0949">S-adenosyl-L-methionine</keyword>
<evidence type="ECO:0000256" key="9">
    <source>
        <dbReference type="ARBA" id="ARBA00022884"/>
    </source>
</evidence>
<dbReference type="InParanoid" id="A0A0G4G485"/>
<dbReference type="InterPro" id="IPR029028">
    <property type="entry name" value="Alpha/beta_knot_MTases"/>
</dbReference>
<reference evidence="11 12" key="1">
    <citation type="submission" date="2014-11" db="EMBL/GenBank/DDBJ databases">
        <authorList>
            <person name="Zhu J."/>
            <person name="Qi W."/>
            <person name="Song R."/>
        </authorList>
    </citation>
    <scope>NUCLEOTIDE SEQUENCE [LARGE SCALE GENOMIC DNA]</scope>
</reference>
<keyword evidence="10" id="KW-0539">Nucleus</keyword>
<evidence type="ECO:0000313" key="12">
    <source>
        <dbReference type="Proteomes" id="UP000041254"/>
    </source>
</evidence>
<dbReference type="VEuPathDB" id="CryptoDB:Vbra_17023"/>
<dbReference type="Pfam" id="PF03587">
    <property type="entry name" value="EMG1"/>
    <property type="match status" value="1"/>
</dbReference>
<evidence type="ECO:0000256" key="7">
    <source>
        <dbReference type="ARBA" id="ARBA00022691"/>
    </source>
</evidence>
<dbReference type="InterPro" id="IPR005304">
    <property type="entry name" value="Rbsml_bgen_MeTrfase_EMG1/NEP1"/>
</dbReference>
<evidence type="ECO:0008006" key="13">
    <source>
        <dbReference type="Google" id="ProtNLM"/>
    </source>
</evidence>
<dbReference type="Gene3D" id="3.40.1280.10">
    <property type="match status" value="1"/>
</dbReference>
<evidence type="ECO:0000256" key="4">
    <source>
        <dbReference type="ARBA" id="ARBA00022552"/>
    </source>
</evidence>
<evidence type="ECO:0000256" key="3">
    <source>
        <dbReference type="ARBA" id="ARBA00022517"/>
    </source>
</evidence>
<dbReference type="EMBL" id="CDMY01000562">
    <property type="protein sequence ID" value="CEM23225.1"/>
    <property type="molecule type" value="Genomic_DNA"/>
</dbReference>
<protein>
    <recommendedName>
        <fullName evidence="13">Ribosomal RNA small subunit methyltransferase NEP1</fullName>
    </recommendedName>
</protein>
<evidence type="ECO:0000256" key="10">
    <source>
        <dbReference type="ARBA" id="ARBA00023242"/>
    </source>
</evidence>
<organism evidence="11 12">
    <name type="scientific">Vitrella brassicaformis (strain CCMP3155)</name>
    <dbReference type="NCBI Taxonomy" id="1169540"/>
    <lineage>
        <taxon>Eukaryota</taxon>
        <taxon>Sar</taxon>
        <taxon>Alveolata</taxon>
        <taxon>Colpodellida</taxon>
        <taxon>Vitrellaceae</taxon>
        <taxon>Vitrella</taxon>
    </lineage>
</organism>
<evidence type="ECO:0000256" key="1">
    <source>
        <dbReference type="ARBA" id="ARBA00004604"/>
    </source>
</evidence>
<gene>
    <name evidence="11" type="ORF">Vbra_17023</name>
</gene>
<dbReference type="OrthoDB" id="269804at2759"/>
<dbReference type="AlphaFoldDB" id="A0A0G4G485"/>
<comment type="subcellular location">
    <subcellularLocation>
        <location evidence="1">Nucleus</location>
        <location evidence="1">Nucleolus</location>
    </subcellularLocation>
</comment>
<evidence type="ECO:0000256" key="6">
    <source>
        <dbReference type="ARBA" id="ARBA00022679"/>
    </source>
</evidence>
<dbReference type="PANTHER" id="PTHR12636">
    <property type="entry name" value="NEP1/MRA1"/>
    <property type="match status" value="1"/>
</dbReference>
<dbReference type="FunFam" id="3.40.1280.10:FF:000003">
    <property type="entry name" value="Ribosomal RNA small subunit methyltransferase"/>
    <property type="match status" value="1"/>
</dbReference>
<dbReference type="GO" id="GO:0070475">
    <property type="term" value="P:rRNA base methylation"/>
    <property type="evidence" value="ECO:0007669"/>
    <property type="project" value="InterPro"/>
</dbReference>
<keyword evidence="3" id="KW-0690">Ribosome biogenesis</keyword>
<keyword evidence="6" id="KW-0808">Transferase</keyword>
<dbReference type="Proteomes" id="UP000041254">
    <property type="component" value="Unassembled WGS sequence"/>
</dbReference>
<dbReference type="PANTHER" id="PTHR12636:SF5">
    <property type="entry name" value="RIBOSOMAL RNA SMALL SUBUNIT METHYLTRANSFERASE NEP1"/>
    <property type="match status" value="1"/>
</dbReference>